<organism evidence="2 3">
    <name type="scientific">Chlorella vulgaris</name>
    <name type="common">Green alga</name>
    <dbReference type="NCBI Taxonomy" id="3077"/>
    <lineage>
        <taxon>Eukaryota</taxon>
        <taxon>Viridiplantae</taxon>
        <taxon>Chlorophyta</taxon>
        <taxon>core chlorophytes</taxon>
        <taxon>Trebouxiophyceae</taxon>
        <taxon>Chlorellales</taxon>
        <taxon>Chlorellaceae</taxon>
        <taxon>Chlorella clade</taxon>
        <taxon>Chlorella</taxon>
    </lineage>
</organism>
<sequence>MPAESAGTSEAATSQRDTQDAGTSCRRALTAAAVLTLLSLLATSTVTSRPLLLVRPPITRRVSGFFQFEGGDCPHLLAQGSWTDQFRTVRCEEATQQQYATCGDTPQRHWRFSKEAAACGAQRLTRTTAGKQLAGQRLVFAGDSIARNLYAAMLRLLGDPAQSIVVGHADFQHELEGSIMLQFYWAPYPANLTALLTRQLALEGKVAAAGGAAAAGTAGISEQDVEQDKEEQQAVQEQEEQEEETIKKEQGEKGEQQQQAEQEEDQEVNGEEQQQQKEPEKEEDGVEKEATATRKRRRLQDQKDPAAQPKQQPSLVLLSSTLWHMLHIKSADDFAAQLKKLAAACGAYVDAASAAQGAAAAPHLLLASSTETFPNRMRTEVKQQRMTPSNVDSYNQALAQAGVLAPAGPLHLLDLFPLTQHCGEECSTDGVHSLPEVYDAALQLMLNVAAAGNKAQPRRRLWQRLPGRSRIAWLQTLKWR</sequence>
<name>A0A9D4TQM7_CHLVU</name>
<dbReference type="OrthoDB" id="514564at2759"/>
<evidence type="ECO:0000313" key="3">
    <source>
        <dbReference type="Proteomes" id="UP001055712"/>
    </source>
</evidence>
<dbReference type="Proteomes" id="UP001055712">
    <property type="component" value="Unassembled WGS sequence"/>
</dbReference>
<feature type="compositionally biased region" description="Acidic residues" evidence="1">
    <location>
        <begin position="261"/>
        <end position="270"/>
    </location>
</feature>
<evidence type="ECO:0000313" key="2">
    <source>
        <dbReference type="EMBL" id="KAI3431801.1"/>
    </source>
</evidence>
<reference evidence="2" key="1">
    <citation type="journal article" date="2019" name="Plant J.">
        <title>Chlorella vulgaris genome assembly and annotation reveals the molecular basis for metabolic acclimation to high light conditions.</title>
        <authorList>
            <person name="Cecchin M."/>
            <person name="Marcolungo L."/>
            <person name="Rossato M."/>
            <person name="Girolomoni L."/>
            <person name="Cosentino E."/>
            <person name="Cuine S."/>
            <person name="Li-Beisson Y."/>
            <person name="Delledonne M."/>
            <person name="Ballottari M."/>
        </authorList>
    </citation>
    <scope>NUCLEOTIDE SEQUENCE</scope>
    <source>
        <strain evidence="2">211/11P</strain>
    </source>
</reference>
<feature type="compositionally biased region" description="Low complexity" evidence="1">
    <location>
        <begin position="1"/>
        <end position="14"/>
    </location>
</feature>
<gene>
    <name evidence="2" type="ORF">D9Q98_010554</name>
</gene>
<dbReference type="EMBL" id="SIDB01000006">
    <property type="protein sequence ID" value="KAI3431801.1"/>
    <property type="molecule type" value="Genomic_DNA"/>
</dbReference>
<feature type="region of interest" description="Disordered" evidence="1">
    <location>
        <begin position="219"/>
        <end position="313"/>
    </location>
</feature>
<keyword evidence="3" id="KW-1185">Reference proteome</keyword>
<feature type="region of interest" description="Disordered" evidence="1">
    <location>
        <begin position="1"/>
        <end position="21"/>
    </location>
</feature>
<feature type="compositionally biased region" description="Basic and acidic residues" evidence="1">
    <location>
        <begin position="244"/>
        <end position="255"/>
    </location>
</feature>
<protein>
    <submittedName>
        <fullName evidence="2">Uncharacterized protein</fullName>
    </submittedName>
</protein>
<dbReference type="AlphaFoldDB" id="A0A9D4TQM7"/>
<evidence type="ECO:0000256" key="1">
    <source>
        <dbReference type="SAM" id="MobiDB-lite"/>
    </source>
</evidence>
<accession>A0A9D4TQM7</accession>
<reference evidence="2" key="2">
    <citation type="submission" date="2020-11" db="EMBL/GenBank/DDBJ databases">
        <authorList>
            <person name="Cecchin M."/>
            <person name="Marcolungo L."/>
            <person name="Rossato M."/>
            <person name="Girolomoni L."/>
            <person name="Cosentino E."/>
            <person name="Cuine S."/>
            <person name="Li-Beisson Y."/>
            <person name="Delledonne M."/>
            <person name="Ballottari M."/>
        </authorList>
    </citation>
    <scope>NUCLEOTIDE SEQUENCE</scope>
    <source>
        <strain evidence="2">211/11P</strain>
        <tissue evidence="2">Whole cell</tissue>
    </source>
</reference>
<comment type="caution">
    <text evidence="2">The sequence shown here is derived from an EMBL/GenBank/DDBJ whole genome shotgun (WGS) entry which is preliminary data.</text>
</comment>
<proteinExistence type="predicted"/>